<evidence type="ECO:0000259" key="9">
    <source>
        <dbReference type="Pfam" id="PF00857"/>
    </source>
</evidence>
<keyword evidence="2" id="KW-0662">Pyridine nucleotide biosynthesis</keyword>
<evidence type="ECO:0000256" key="2">
    <source>
        <dbReference type="ARBA" id="ARBA00022642"/>
    </source>
</evidence>
<reference evidence="10 11" key="1">
    <citation type="submission" date="2017-08" db="EMBL/GenBank/DDBJ databases">
        <title>The whole genome shortgun sequences of strain Leeuwenhoekiella nanhaiensis G18 from the South China Sea.</title>
        <authorList>
            <person name="Liu Q."/>
        </authorList>
    </citation>
    <scope>NUCLEOTIDE SEQUENCE [LARGE SCALE GENOMIC DNA]</scope>
    <source>
        <strain evidence="10 11">G18</strain>
    </source>
</reference>
<dbReference type="Pfam" id="PF00857">
    <property type="entry name" value="Isochorismatase"/>
    <property type="match status" value="1"/>
</dbReference>
<comment type="pathway">
    <text evidence="5">Cofactor biosynthesis; nicotinate biosynthesis; nicotinate from nicotinamide: step 1/1.</text>
</comment>
<dbReference type="EC" id="3.5.1.19" evidence="6"/>
<dbReference type="PANTHER" id="PTHR11080">
    <property type="entry name" value="PYRAZINAMIDASE/NICOTINAMIDASE"/>
    <property type="match status" value="1"/>
</dbReference>
<dbReference type="GO" id="GO:0046872">
    <property type="term" value="F:metal ion binding"/>
    <property type="evidence" value="ECO:0007669"/>
    <property type="project" value="UniProtKB-KW"/>
</dbReference>
<dbReference type="InterPro" id="IPR052347">
    <property type="entry name" value="Isochorismatase_Nicotinamidase"/>
</dbReference>
<evidence type="ECO:0000256" key="6">
    <source>
        <dbReference type="ARBA" id="ARBA00039017"/>
    </source>
</evidence>
<dbReference type="PANTHER" id="PTHR11080:SF2">
    <property type="entry name" value="LD05707P"/>
    <property type="match status" value="1"/>
</dbReference>
<organism evidence="10 11">
    <name type="scientific">Leeuwenhoekiella nanhaiensis</name>
    <dbReference type="NCBI Taxonomy" id="1655491"/>
    <lineage>
        <taxon>Bacteria</taxon>
        <taxon>Pseudomonadati</taxon>
        <taxon>Bacteroidota</taxon>
        <taxon>Flavobacteriia</taxon>
        <taxon>Flavobacteriales</taxon>
        <taxon>Flavobacteriaceae</taxon>
        <taxon>Leeuwenhoekiella</taxon>
    </lineage>
</organism>
<dbReference type="Gene3D" id="3.40.50.850">
    <property type="entry name" value="Isochorismatase-like"/>
    <property type="match status" value="1"/>
</dbReference>
<dbReference type="GO" id="GO:0019363">
    <property type="term" value="P:pyridine nucleotide biosynthetic process"/>
    <property type="evidence" value="ECO:0007669"/>
    <property type="project" value="UniProtKB-KW"/>
</dbReference>
<accession>A0A2G1VP46</accession>
<dbReference type="InterPro" id="IPR000868">
    <property type="entry name" value="Isochorismatase-like_dom"/>
</dbReference>
<keyword evidence="4" id="KW-0378">Hydrolase</keyword>
<evidence type="ECO:0000256" key="8">
    <source>
        <dbReference type="ARBA" id="ARBA00072277"/>
    </source>
</evidence>
<evidence type="ECO:0000313" key="11">
    <source>
        <dbReference type="Proteomes" id="UP000229433"/>
    </source>
</evidence>
<evidence type="ECO:0000256" key="4">
    <source>
        <dbReference type="ARBA" id="ARBA00022801"/>
    </source>
</evidence>
<gene>
    <name evidence="10" type="ORF">CJ305_15965</name>
</gene>
<evidence type="ECO:0000256" key="3">
    <source>
        <dbReference type="ARBA" id="ARBA00022723"/>
    </source>
</evidence>
<dbReference type="FunFam" id="3.40.50.850:FF:000006">
    <property type="entry name" value="Bifunctional pyrazinamidase/nicotinamidase"/>
    <property type="match status" value="1"/>
</dbReference>
<dbReference type="AlphaFoldDB" id="A0A2G1VP46"/>
<evidence type="ECO:0000256" key="7">
    <source>
        <dbReference type="ARBA" id="ARBA00043224"/>
    </source>
</evidence>
<name>A0A2G1VP46_9FLAO</name>
<comment type="similarity">
    <text evidence="1">Belongs to the isochorismatase family.</text>
</comment>
<evidence type="ECO:0000256" key="1">
    <source>
        <dbReference type="ARBA" id="ARBA00006336"/>
    </source>
</evidence>
<dbReference type="SUPFAM" id="SSF52499">
    <property type="entry name" value="Isochorismatase-like hydrolases"/>
    <property type="match status" value="1"/>
</dbReference>
<evidence type="ECO:0000256" key="5">
    <source>
        <dbReference type="ARBA" id="ARBA00037900"/>
    </source>
</evidence>
<feature type="domain" description="Isochorismatase-like" evidence="9">
    <location>
        <begin position="3"/>
        <end position="195"/>
    </location>
</feature>
<dbReference type="RefSeq" id="WP_099647304.1">
    <property type="nucleotide sequence ID" value="NZ_KZ319298.1"/>
</dbReference>
<dbReference type="CDD" id="cd01011">
    <property type="entry name" value="nicotinamidase"/>
    <property type="match status" value="1"/>
</dbReference>
<evidence type="ECO:0000313" key="10">
    <source>
        <dbReference type="EMBL" id="PHQ28249.1"/>
    </source>
</evidence>
<keyword evidence="3" id="KW-0479">Metal-binding</keyword>
<protein>
    <recommendedName>
        <fullName evidence="8">Nicotinamidase</fullName>
        <ecNumber evidence="6">3.5.1.19</ecNumber>
    </recommendedName>
    <alternativeName>
        <fullName evidence="7">Nicotinamide deamidase</fullName>
    </alternativeName>
</protein>
<dbReference type="GO" id="GO:0008936">
    <property type="term" value="F:nicotinamidase activity"/>
    <property type="evidence" value="ECO:0007669"/>
    <property type="project" value="UniProtKB-EC"/>
</dbReference>
<proteinExistence type="inferred from homology"/>
<dbReference type="NCBIfam" id="NF008623">
    <property type="entry name" value="PRK11609.1"/>
    <property type="match status" value="1"/>
</dbReference>
<dbReference type="InterPro" id="IPR036380">
    <property type="entry name" value="Isochorismatase-like_sf"/>
</dbReference>
<comment type="caution">
    <text evidence="10">The sequence shown here is derived from an EMBL/GenBank/DDBJ whole genome shotgun (WGS) entry which is preliminary data.</text>
</comment>
<dbReference type="EMBL" id="NQXA01000017">
    <property type="protein sequence ID" value="PHQ28249.1"/>
    <property type="molecule type" value="Genomic_DNA"/>
</dbReference>
<dbReference type="Proteomes" id="UP000229433">
    <property type="component" value="Unassembled WGS sequence"/>
</dbReference>
<sequence length="202" mass="22450">MKALLIIDMQNDFMPGGALAVPGGDQIIPLVNKLQDKFELVIATQDWHPENHSSFAENHHNKAEFETIELDGLEQTLWPVHCIQTSDGADFHPHLNASRIEAIFRKGTDPKIDSYSGFYDNAHLKSTGLSGYLKEKGVTSIYFCGLAAEYCVGFSVLDALNEGFKATLFEDATRALNEDAFEATKKQILDKGGRIKRAEDLF</sequence>
<dbReference type="OrthoDB" id="9791276at2"/>
<keyword evidence="11" id="KW-1185">Reference proteome</keyword>